<keyword evidence="3" id="KW-0472">Membrane</keyword>
<dbReference type="AlphaFoldDB" id="A0A9N9KN82"/>
<keyword evidence="5" id="KW-1185">Reference proteome</keyword>
<reference evidence="4" key="1">
    <citation type="submission" date="2021-07" db="EMBL/GenBank/DDBJ databases">
        <authorList>
            <person name="Durling M."/>
        </authorList>
    </citation>
    <scope>NUCLEOTIDE SEQUENCE</scope>
</reference>
<evidence type="ECO:0000256" key="3">
    <source>
        <dbReference type="SAM" id="Phobius"/>
    </source>
</evidence>
<feature type="region of interest" description="Disordered" evidence="2">
    <location>
        <begin position="1"/>
        <end position="55"/>
    </location>
</feature>
<keyword evidence="1" id="KW-0175">Coiled coil</keyword>
<evidence type="ECO:0000256" key="2">
    <source>
        <dbReference type="SAM" id="MobiDB-lite"/>
    </source>
</evidence>
<dbReference type="EMBL" id="CAJVRL010000035">
    <property type="protein sequence ID" value="CAG8950186.1"/>
    <property type="molecule type" value="Genomic_DNA"/>
</dbReference>
<dbReference type="Proteomes" id="UP000696280">
    <property type="component" value="Unassembled WGS sequence"/>
</dbReference>
<feature type="transmembrane region" description="Helical" evidence="3">
    <location>
        <begin position="110"/>
        <end position="129"/>
    </location>
</feature>
<feature type="region of interest" description="Disordered" evidence="2">
    <location>
        <begin position="182"/>
        <end position="208"/>
    </location>
</feature>
<feature type="compositionally biased region" description="Basic and acidic residues" evidence="2">
    <location>
        <begin position="24"/>
        <end position="33"/>
    </location>
</feature>
<gene>
    <name evidence="4" type="ORF">HYFRA_00008423</name>
</gene>
<feature type="compositionally biased region" description="Basic and acidic residues" evidence="2">
    <location>
        <begin position="183"/>
        <end position="199"/>
    </location>
</feature>
<name>A0A9N9KN82_9HELO</name>
<sequence length="221" mass="25771">MSRAKTEEAEIMEQLQSESQLWSHEGESGKDGQDIEGENSRAATPGPTHDREDEGEGKIGWFDLRHPGVSLVLWYFFVGFPAAYGVAWLNREVFRWVGYEKIMRSPSGIVMTRVLFTFVSIILVVSWAMQLSAEEKEKRIRKLKEEARLWKRACEILEKEKRELMSKELEGPKAKFYPFAMRASKEPRQEYEREPKEPSDYVPTTPKDMIKEVMRRRAGKH</sequence>
<keyword evidence="3" id="KW-0812">Transmembrane</keyword>
<keyword evidence="3" id="KW-1133">Transmembrane helix</keyword>
<comment type="caution">
    <text evidence="4">The sequence shown here is derived from an EMBL/GenBank/DDBJ whole genome shotgun (WGS) entry which is preliminary data.</text>
</comment>
<evidence type="ECO:0000256" key="1">
    <source>
        <dbReference type="SAM" id="Coils"/>
    </source>
</evidence>
<feature type="coiled-coil region" evidence="1">
    <location>
        <begin position="133"/>
        <end position="167"/>
    </location>
</feature>
<evidence type="ECO:0000313" key="5">
    <source>
        <dbReference type="Proteomes" id="UP000696280"/>
    </source>
</evidence>
<feature type="transmembrane region" description="Helical" evidence="3">
    <location>
        <begin position="71"/>
        <end position="89"/>
    </location>
</feature>
<organism evidence="4 5">
    <name type="scientific">Hymenoscyphus fraxineus</name>
    <dbReference type="NCBI Taxonomy" id="746836"/>
    <lineage>
        <taxon>Eukaryota</taxon>
        <taxon>Fungi</taxon>
        <taxon>Dikarya</taxon>
        <taxon>Ascomycota</taxon>
        <taxon>Pezizomycotina</taxon>
        <taxon>Leotiomycetes</taxon>
        <taxon>Helotiales</taxon>
        <taxon>Helotiaceae</taxon>
        <taxon>Hymenoscyphus</taxon>
    </lineage>
</organism>
<protein>
    <submittedName>
        <fullName evidence="4">Uncharacterized protein</fullName>
    </submittedName>
</protein>
<dbReference type="OrthoDB" id="3561545at2759"/>
<evidence type="ECO:0000313" key="4">
    <source>
        <dbReference type="EMBL" id="CAG8950186.1"/>
    </source>
</evidence>
<proteinExistence type="predicted"/>
<accession>A0A9N9KN82</accession>